<evidence type="ECO:0000313" key="1">
    <source>
        <dbReference type="EMBL" id="BAU23777.1"/>
    </source>
</evidence>
<dbReference type="KEGG" id="cthi:THC_1411"/>
<proteinExistence type="predicted"/>
<gene>
    <name evidence="1" type="ORF">THC_1411</name>
</gene>
<dbReference type="AlphaFoldDB" id="A0A0U5AS65"/>
<keyword evidence="2" id="KW-1185">Reference proteome</keyword>
<dbReference type="STRING" id="1653476.THC_1411"/>
<accession>A0A0U5AS65</accession>
<reference evidence="1 2" key="1">
    <citation type="journal article" date="2016" name="Int. J. Syst. Evol. Microbiol.">
        <title>Caldimicrobium thiodismutans sp. nov., a sulfur-disproportionating bacterium isolated from a hot spring, and emended description of the genus Caldimicrobium.</title>
        <authorList>
            <person name="Kojima H."/>
            <person name="Umezawa K."/>
            <person name="Fukui M."/>
        </authorList>
    </citation>
    <scope>NUCLEOTIDE SEQUENCE [LARGE SCALE GENOMIC DNA]</scope>
    <source>
        <strain evidence="1 2">TF1</strain>
    </source>
</reference>
<dbReference type="RefSeq" id="WP_068515310.1">
    <property type="nucleotide sequence ID" value="NZ_AP014945.1"/>
</dbReference>
<name>A0A0U5AS65_9BACT</name>
<dbReference type="Proteomes" id="UP000068196">
    <property type="component" value="Chromosome"/>
</dbReference>
<dbReference type="OrthoDB" id="9826645at2"/>
<organism evidence="1 2">
    <name type="scientific">Caldimicrobium thiodismutans</name>
    <dbReference type="NCBI Taxonomy" id="1653476"/>
    <lineage>
        <taxon>Bacteria</taxon>
        <taxon>Pseudomonadati</taxon>
        <taxon>Thermodesulfobacteriota</taxon>
        <taxon>Thermodesulfobacteria</taxon>
        <taxon>Thermodesulfobacteriales</taxon>
        <taxon>Thermodesulfobacteriaceae</taxon>
        <taxon>Caldimicrobium</taxon>
    </lineage>
</organism>
<dbReference type="EMBL" id="AP014945">
    <property type="protein sequence ID" value="BAU23777.1"/>
    <property type="molecule type" value="Genomic_DNA"/>
</dbReference>
<protein>
    <submittedName>
        <fullName evidence="1">Uncharacterized protein</fullName>
    </submittedName>
</protein>
<reference evidence="2" key="2">
    <citation type="journal article" date="2016" name="Int. J. Syst. Evol. Microbiol.">
        <title>Caldimicrobium thiodismutans sp. nov., a sulfur-disproportionating bacterium isolated from a hot spring.</title>
        <authorList>
            <person name="Kojima H."/>
            <person name="Umezawa K."/>
            <person name="Fukui M."/>
        </authorList>
    </citation>
    <scope>NUCLEOTIDE SEQUENCE [LARGE SCALE GENOMIC DNA]</scope>
    <source>
        <strain evidence="2">TF1</strain>
    </source>
</reference>
<evidence type="ECO:0000313" key="2">
    <source>
        <dbReference type="Proteomes" id="UP000068196"/>
    </source>
</evidence>
<sequence length="261" mass="30770">MAKKKAMTSEKASYVKRKGHADAREFAECLGIGKEYTSEPQAKKDVIDSEGHSYSVKSGEKKWQIFLYSKTRFEKDNIFKGMNGLGELFLECIESFPENRNDYLRDKVLYKKKLQKPMRELCKRLKEKRLLAAFLEKSMLNGGEVDFLVIKEDEFFHVFWGKQVIEVLTENYEVENSKARGKNQMDDQKVIFKVNGKTYGEIEMRNDSDIHYREIKFWIDKKLTFNLLKSNINKIKKLNDRIILYGKAINKLAKIHNRREK</sequence>